<dbReference type="PANTHER" id="PTHR34427">
    <property type="entry name" value="DUF4283 DOMAIN PROTEIN"/>
    <property type="match status" value="1"/>
</dbReference>
<name>A0A9Q0JDK7_9ROSI</name>
<dbReference type="AlphaFoldDB" id="A0A9Q0JDK7"/>
<dbReference type="Proteomes" id="UP001141552">
    <property type="component" value="Unassembled WGS sequence"/>
</dbReference>
<evidence type="ECO:0008006" key="3">
    <source>
        <dbReference type="Google" id="ProtNLM"/>
    </source>
</evidence>
<comment type="caution">
    <text evidence="1">The sequence shown here is derived from an EMBL/GenBank/DDBJ whole genome shotgun (WGS) entry which is preliminary data.</text>
</comment>
<dbReference type="OrthoDB" id="1436792at2759"/>
<evidence type="ECO:0000313" key="2">
    <source>
        <dbReference type="Proteomes" id="UP001141552"/>
    </source>
</evidence>
<sequence length="206" mass="23806">MKWLDCCAFGILTCPLERQEVHDLFTSNGMPNVAVSEIEGETVLIHFHKPNDKQAFLSAILEWVEDHFQVLREWKQGDGAYNRKCWIQLKGVPLQTWCRKFFLSLSRRFGDLIKIAEATEQKVNMEYAFMELLTTAKSPISWEFNVDVKGQKQIVKCTEIHESYVQKIPIVVQNRSFKDLISLDSSSQTCSKKTDEEKASALSRRN</sequence>
<organism evidence="1 2">
    <name type="scientific">Turnera subulata</name>
    <dbReference type="NCBI Taxonomy" id="218843"/>
    <lineage>
        <taxon>Eukaryota</taxon>
        <taxon>Viridiplantae</taxon>
        <taxon>Streptophyta</taxon>
        <taxon>Embryophyta</taxon>
        <taxon>Tracheophyta</taxon>
        <taxon>Spermatophyta</taxon>
        <taxon>Magnoliopsida</taxon>
        <taxon>eudicotyledons</taxon>
        <taxon>Gunneridae</taxon>
        <taxon>Pentapetalae</taxon>
        <taxon>rosids</taxon>
        <taxon>fabids</taxon>
        <taxon>Malpighiales</taxon>
        <taxon>Passifloraceae</taxon>
        <taxon>Turnera</taxon>
    </lineage>
</organism>
<reference evidence="1" key="2">
    <citation type="journal article" date="2023" name="Plants (Basel)">
        <title>Annotation of the Turnera subulata (Passifloraceae) Draft Genome Reveals the S-Locus Evolved after the Divergence of Turneroideae from Passifloroideae in a Stepwise Manner.</title>
        <authorList>
            <person name="Henning P.M."/>
            <person name="Roalson E.H."/>
            <person name="Mir W."/>
            <person name="McCubbin A.G."/>
            <person name="Shore J.S."/>
        </authorList>
    </citation>
    <scope>NUCLEOTIDE SEQUENCE</scope>
    <source>
        <strain evidence="1">F60SS</strain>
    </source>
</reference>
<dbReference type="PANTHER" id="PTHR34427:SF5">
    <property type="entry name" value="DUF4283 DOMAIN-CONTAINING PROTEIN"/>
    <property type="match status" value="1"/>
</dbReference>
<keyword evidence="2" id="KW-1185">Reference proteome</keyword>
<accession>A0A9Q0JDK7</accession>
<evidence type="ECO:0000313" key="1">
    <source>
        <dbReference type="EMBL" id="KAJ4837689.1"/>
    </source>
</evidence>
<protein>
    <recommendedName>
        <fullName evidence="3">DUF4283 domain-containing protein</fullName>
    </recommendedName>
</protein>
<dbReference type="EMBL" id="JAKUCV010003767">
    <property type="protein sequence ID" value="KAJ4837689.1"/>
    <property type="molecule type" value="Genomic_DNA"/>
</dbReference>
<proteinExistence type="predicted"/>
<reference evidence="1" key="1">
    <citation type="submission" date="2022-02" db="EMBL/GenBank/DDBJ databases">
        <authorList>
            <person name="Henning P.M."/>
            <person name="McCubbin A.G."/>
            <person name="Shore J.S."/>
        </authorList>
    </citation>
    <scope>NUCLEOTIDE SEQUENCE</scope>
    <source>
        <strain evidence="1">F60SS</strain>
        <tissue evidence="1">Leaves</tissue>
    </source>
</reference>
<gene>
    <name evidence="1" type="ORF">Tsubulata_036596</name>
</gene>